<dbReference type="RefSeq" id="WP_233728340.1">
    <property type="nucleotide sequence ID" value="NZ_JAJVCN010000002.1"/>
</dbReference>
<dbReference type="InterPro" id="IPR001254">
    <property type="entry name" value="Trypsin_dom"/>
</dbReference>
<dbReference type="Proteomes" id="UP001521150">
    <property type="component" value="Unassembled WGS sequence"/>
</dbReference>
<dbReference type="InterPro" id="IPR043504">
    <property type="entry name" value="Peptidase_S1_PA_chymotrypsin"/>
</dbReference>
<name>A0ABS8ZIZ3_9PSEU</name>
<dbReference type="Pfam" id="PF00089">
    <property type="entry name" value="Trypsin"/>
    <property type="match status" value="1"/>
</dbReference>
<dbReference type="InterPro" id="IPR009003">
    <property type="entry name" value="Peptidase_S1_PA"/>
</dbReference>
<feature type="region of interest" description="Disordered" evidence="1">
    <location>
        <begin position="63"/>
        <end position="87"/>
    </location>
</feature>
<gene>
    <name evidence="3" type="ORF">LWC34_29460</name>
</gene>
<reference evidence="3 4" key="1">
    <citation type="submission" date="2021-12" db="EMBL/GenBank/DDBJ databases">
        <title>Genome sequence of Kibdelosporangium philippinense ATCC 49844.</title>
        <authorList>
            <person name="Fedorov E.A."/>
            <person name="Omeragic M."/>
            <person name="Shalygina K.F."/>
            <person name="Maclea K.S."/>
        </authorList>
    </citation>
    <scope>NUCLEOTIDE SEQUENCE [LARGE SCALE GENOMIC DNA]</scope>
    <source>
        <strain evidence="3 4">ATCC 49844</strain>
    </source>
</reference>
<dbReference type="GO" id="GO:0016787">
    <property type="term" value="F:hydrolase activity"/>
    <property type="evidence" value="ECO:0007669"/>
    <property type="project" value="UniProtKB-KW"/>
</dbReference>
<protein>
    <submittedName>
        <fullName evidence="3">Trypsin-like serine protease</fullName>
        <ecNumber evidence="3">3.4.21.-</ecNumber>
    </submittedName>
</protein>
<keyword evidence="4" id="KW-1185">Reference proteome</keyword>
<proteinExistence type="predicted"/>
<dbReference type="EMBL" id="JAJVCN010000002">
    <property type="protein sequence ID" value="MCE7006925.1"/>
    <property type="molecule type" value="Genomic_DNA"/>
</dbReference>
<dbReference type="EC" id="3.4.21.-" evidence="3"/>
<dbReference type="Gene3D" id="2.40.10.10">
    <property type="entry name" value="Trypsin-like serine proteases"/>
    <property type="match status" value="1"/>
</dbReference>
<evidence type="ECO:0000313" key="3">
    <source>
        <dbReference type="EMBL" id="MCE7006925.1"/>
    </source>
</evidence>
<evidence type="ECO:0000313" key="4">
    <source>
        <dbReference type="Proteomes" id="UP001521150"/>
    </source>
</evidence>
<evidence type="ECO:0000259" key="2">
    <source>
        <dbReference type="Pfam" id="PF00089"/>
    </source>
</evidence>
<organism evidence="3 4">
    <name type="scientific">Kibdelosporangium philippinense</name>
    <dbReference type="NCBI Taxonomy" id="211113"/>
    <lineage>
        <taxon>Bacteria</taxon>
        <taxon>Bacillati</taxon>
        <taxon>Actinomycetota</taxon>
        <taxon>Actinomycetes</taxon>
        <taxon>Pseudonocardiales</taxon>
        <taxon>Pseudonocardiaceae</taxon>
        <taxon>Kibdelosporangium</taxon>
    </lineage>
</organism>
<feature type="domain" description="Peptidase S1" evidence="2">
    <location>
        <begin position="40"/>
        <end position="126"/>
    </location>
</feature>
<keyword evidence="3" id="KW-0378">Hydrolase</keyword>
<evidence type="ECO:0000256" key="1">
    <source>
        <dbReference type="SAM" id="MobiDB-lite"/>
    </source>
</evidence>
<accession>A0ABS8ZIZ3</accession>
<dbReference type="SUPFAM" id="SSF50494">
    <property type="entry name" value="Trypsin-like serine proteases"/>
    <property type="match status" value="1"/>
</dbReference>
<sequence length="137" mass="14250">MERPIHEGLSRRPSSGHCLDGAELSVRLHISDTPDPTPTLPTQLQQLTTKVVAPARCADAGQSAGEICTDNPNRTDGPGGGDSGGPAVKYVRGVPQLVGGCSRAATQYAGVGPTVYTSSPYFRSWIYDTARGVPAAT</sequence>
<comment type="caution">
    <text evidence="3">The sequence shown here is derived from an EMBL/GenBank/DDBJ whole genome shotgun (WGS) entry which is preliminary data.</text>
</comment>